<dbReference type="InterPro" id="IPR017938">
    <property type="entry name" value="Riboflavin_synthase-like_b-brl"/>
</dbReference>
<evidence type="ECO:0000313" key="1">
    <source>
        <dbReference type="EMBL" id="PVA11034.1"/>
    </source>
</evidence>
<organism evidence="1 2">
    <name type="scientific">Pelagivirga sediminicola</name>
    <dbReference type="NCBI Taxonomy" id="2170575"/>
    <lineage>
        <taxon>Bacteria</taxon>
        <taxon>Pseudomonadati</taxon>
        <taxon>Pseudomonadota</taxon>
        <taxon>Alphaproteobacteria</taxon>
        <taxon>Rhodobacterales</taxon>
        <taxon>Paracoccaceae</taxon>
        <taxon>Pelagivirga</taxon>
    </lineage>
</organism>
<gene>
    <name evidence="1" type="ORF">DC366_04460</name>
</gene>
<keyword evidence="2" id="KW-1185">Reference proteome</keyword>
<proteinExistence type="predicted"/>
<reference evidence="1 2" key="1">
    <citation type="submission" date="2018-04" db="EMBL/GenBank/DDBJ databases">
        <title>Pelagivirga bohaiensis gen. nov., sp. nov., a bacterium isolated from the Bohai Sea.</title>
        <authorList>
            <person name="Ji X."/>
        </authorList>
    </citation>
    <scope>NUCLEOTIDE SEQUENCE [LARGE SCALE GENOMIC DNA]</scope>
    <source>
        <strain evidence="1 2">BH-SD19</strain>
    </source>
</reference>
<dbReference type="EMBL" id="QCYH01000002">
    <property type="protein sequence ID" value="PVA11034.1"/>
    <property type="molecule type" value="Genomic_DNA"/>
</dbReference>
<dbReference type="SUPFAM" id="SSF63380">
    <property type="entry name" value="Riboflavin synthase domain-like"/>
    <property type="match status" value="1"/>
</dbReference>
<name>A0A2T7G9D8_9RHOB</name>
<dbReference type="Proteomes" id="UP000244446">
    <property type="component" value="Unassembled WGS sequence"/>
</dbReference>
<evidence type="ECO:0000313" key="2">
    <source>
        <dbReference type="Proteomes" id="UP000244446"/>
    </source>
</evidence>
<accession>A0A2T7G9D8</accession>
<sequence>MRVYATVKTGGTLMTRSRGQISDRFTPDAVAGAAVQETPPPLHDWPRTAEITAVIEEADGIRSIWFCNSLAALGSLDVYEAAQHIRLQALDGRAVWRAYTISGVAHGSSCAARKSS</sequence>
<dbReference type="AlphaFoldDB" id="A0A2T7G9D8"/>
<comment type="caution">
    <text evidence="1">The sequence shown here is derived from an EMBL/GenBank/DDBJ whole genome shotgun (WGS) entry which is preliminary data.</text>
</comment>
<protein>
    <submittedName>
        <fullName evidence="1">Uncharacterized protein</fullName>
    </submittedName>
</protein>